<evidence type="ECO:0000259" key="1">
    <source>
        <dbReference type="Pfam" id="PF10005"/>
    </source>
</evidence>
<dbReference type="Proteomes" id="UP000323876">
    <property type="component" value="Unassembled WGS sequence"/>
</dbReference>
<protein>
    <recommendedName>
        <fullName evidence="1">Zinc-ribbon domain-containing protein</fullName>
    </recommendedName>
</protein>
<dbReference type="Pfam" id="PF15887">
    <property type="entry name" value="Peptidase_Mx"/>
    <property type="match status" value="1"/>
</dbReference>
<dbReference type="InterPro" id="IPR031321">
    <property type="entry name" value="UCP012641"/>
</dbReference>
<name>A0A5N0EP70_9NOCA</name>
<accession>A0A5N0EP70</accession>
<proteinExistence type="predicted"/>
<dbReference type="AlphaFoldDB" id="A0A5N0EP70"/>
<feature type="domain" description="Zinc-ribbon" evidence="1">
    <location>
        <begin position="4"/>
        <end position="112"/>
    </location>
</feature>
<dbReference type="Gene3D" id="3.40.390.70">
    <property type="match status" value="1"/>
</dbReference>
<gene>
    <name evidence="2" type="ORF">F3087_06220</name>
</gene>
<sequence length="360" mass="39118">MRDFACPNCGQQLAFENSVCLSCSSPLGFSLADLALVVIGAPPGGAPNESMTGVVDASRFRLCDNLHVAQCNWLVAVPEPAADTAPDGNGNATPNGKPVLCESCRLTRTRPNDLDPAGLAAFAEAEAAKRRLIVELTELGLPIVGRDQDPDRGLAFDLLTSASGKVITGHKNGVITLDLAEANDPHREQLRIEMDEPYRTLLGHFRHEIGHYYYMILVATDEAAQRFRALFGDPDADYQAALNRHYSDGAPAGWESAYVSSYATMHAAEDWAETFAHYLHIRDTLDTAAAFGIAPAGASLDRPQVGRAGFDKIIDLWLPLAWSLNMVNRSMGHPDLYPFVLPDPVLDKMRLAHDLCAIPR</sequence>
<dbReference type="PIRSF" id="PIRSF012641">
    <property type="entry name" value="UCP012641"/>
    <property type="match status" value="1"/>
</dbReference>
<evidence type="ECO:0000313" key="2">
    <source>
        <dbReference type="EMBL" id="KAA8890823.1"/>
    </source>
</evidence>
<dbReference type="InterPro" id="IPR011201">
    <property type="entry name" value="Zinc-ribbon_6_bact"/>
</dbReference>
<dbReference type="OrthoDB" id="256753at2"/>
<reference evidence="2 3" key="1">
    <citation type="submission" date="2019-09" db="EMBL/GenBank/DDBJ databases">
        <authorList>
            <person name="Wang X."/>
        </authorList>
    </citation>
    <scope>NUCLEOTIDE SEQUENCE [LARGE SCALE GENOMIC DNA]</scope>
    <source>
        <strain evidence="2 3">CICC 11023</strain>
    </source>
</reference>
<dbReference type="Pfam" id="PF10005">
    <property type="entry name" value="Zn_ribbon_DZR_6"/>
    <property type="match status" value="1"/>
</dbReference>
<evidence type="ECO:0000313" key="3">
    <source>
        <dbReference type="Proteomes" id="UP000323876"/>
    </source>
</evidence>
<keyword evidence="3" id="KW-1185">Reference proteome</keyword>
<dbReference type="RefSeq" id="WP_150400729.1">
    <property type="nucleotide sequence ID" value="NZ_VXLC01000001.1"/>
</dbReference>
<organism evidence="2 3">
    <name type="scientific">Nocardia colli</name>
    <dbReference type="NCBI Taxonomy" id="2545717"/>
    <lineage>
        <taxon>Bacteria</taxon>
        <taxon>Bacillati</taxon>
        <taxon>Actinomycetota</taxon>
        <taxon>Actinomycetes</taxon>
        <taxon>Mycobacteriales</taxon>
        <taxon>Nocardiaceae</taxon>
        <taxon>Nocardia</taxon>
    </lineage>
</organism>
<dbReference type="EMBL" id="VXLC01000001">
    <property type="protein sequence ID" value="KAA8890823.1"/>
    <property type="molecule type" value="Genomic_DNA"/>
</dbReference>
<comment type="caution">
    <text evidence="2">The sequence shown here is derived from an EMBL/GenBank/DDBJ whole genome shotgun (WGS) entry which is preliminary data.</text>
</comment>